<dbReference type="STRING" id="1618350.UR67_C0002G0018"/>
<sequence length="167" mass="18520">MKQQVTVEIFKPNSPSSLICHGEMDTDLLLITPETSDIIHLRRAVQHKKKVRIYDAKTGTPLYEGALQAQGVSDFQLINPIRIIGISVLVKSKNDFLRDKVYIPLQPDTVIPAGASLSITGPFLISTIYQTLTEISITTTVVEVEVYKGIIIPIEPLEVPDPEDLQL</sequence>
<proteinExistence type="predicted"/>
<evidence type="ECO:0000313" key="2">
    <source>
        <dbReference type="Proteomes" id="UP000034581"/>
    </source>
</evidence>
<dbReference type="EMBL" id="LBQB01000002">
    <property type="protein sequence ID" value="KKP69898.1"/>
    <property type="molecule type" value="Genomic_DNA"/>
</dbReference>
<name>A0A0G0BKD7_UNCC3</name>
<dbReference type="Proteomes" id="UP000034581">
    <property type="component" value="Unassembled WGS sequence"/>
</dbReference>
<comment type="caution">
    <text evidence="1">The sequence shown here is derived from an EMBL/GenBank/DDBJ whole genome shotgun (WGS) entry which is preliminary data.</text>
</comment>
<gene>
    <name evidence="1" type="ORF">UR67_C0002G0018</name>
</gene>
<dbReference type="AlphaFoldDB" id="A0A0G0BKD7"/>
<protein>
    <submittedName>
        <fullName evidence="1">Uncharacterized protein</fullName>
    </submittedName>
</protein>
<reference evidence="1 2" key="1">
    <citation type="journal article" date="2015" name="Nature">
        <title>rRNA introns, odd ribosomes, and small enigmatic genomes across a large radiation of phyla.</title>
        <authorList>
            <person name="Brown C.T."/>
            <person name="Hug L.A."/>
            <person name="Thomas B.C."/>
            <person name="Sharon I."/>
            <person name="Castelle C.J."/>
            <person name="Singh A."/>
            <person name="Wilkins M.J."/>
            <person name="Williams K.H."/>
            <person name="Banfield J.F."/>
        </authorList>
    </citation>
    <scope>NUCLEOTIDE SEQUENCE [LARGE SCALE GENOMIC DNA]</scope>
</reference>
<organism evidence="1 2">
    <name type="scientific">candidate division CPR3 bacterium GW2011_GWF2_35_18</name>
    <dbReference type="NCBI Taxonomy" id="1618350"/>
    <lineage>
        <taxon>Bacteria</taxon>
        <taxon>Bacteria division CPR3</taxon>
    </lineage>
</organism>
<accession>A0A0G0BKD7</accession>
<evidence type="ECO:0000313" key="1">
    <source>
        <dbReference type="EMBL" id="KKP69898.1"/>
    </source>
</evidence>